<organism evidence="1">
    <name type="scientific">marine metagenome</name>
    <dbReference type="NCBI Taxonomy" id="408172"/>
    <lineage>
        <taxon>unclassified sequences</taxon>
        <taxon>metagenomes</taxon>
        <taxon>ecological metagenomes</taxon>
    </lineage>
</organism>
<sequence>ENMLNGVKAARNSHFHSVVTLSGFAEDNPLNELGDINLWLDSKAYNFVENIHQIWLLMIVDLVIGKREYSA</sequence>
<evidence type="ECO:0008006" key="2">
    <source>
        <dbReference type="Google" id="ProtNLM"/>
    </source>
</evidence>
<accession>A0A383B900</accession>
<gene>
    <name evidence="1" type="ORF">METZ01_LOCUS469175</name>
</gene>
<name>A0A383B900_9ZZZZ</name>
<reference evidence="1" key="1">
    <citation type="submission" date="2018-05" db="EMBL/GenBank/DDBJ databases">
        <authorList>
            <person name="Lanie J.A."/>
            <person name="Ng W.-L."/>
            <person name="Kazmierczak K.M."/>
            <person name="Andrzejewski T.M."/>
            <person name="Davidsen T.M."/>
            <person name="Wayne K.J."/>
            <person name="Tettelin H."/>
            <person name="Glass J.I."/>
            <person name="Rusch D."/>
            <person name="Podicherti R."/>
            <person name="Tsui H.-C.T."/>
            <person name="Winkler M.E."/>
        </authorList>
    </citation>
    <scope>NUCLEOTIDE SEQUENCE</scope>
</reference>
<dbReference type="Gene3D" id="3.40.50.10490">
    <property type="entry name" value="Glucose-6-phosphate isomerase like protein, domain 1"/>
    <property type="match status" value="1"/>
</dbReference>
<dbReference type="EMBL" id="UINC01198386">
    <property type="protein sequence ID" value="SVE16321.1"/>
    <property type="molecule type" value="Genomic_DNA"/>
</dbReference>
<protein>
    <recommendedName>
        <fullName evidence="2">SIS domain-containing protein</fullName>
    </recommendedName>
</protein>
<feature type="non-terminal residue" evidence="1">
    <location>
        <position position="1"/>
    </location>
</feature>
<evidence type="ECO:0000313" key="1">
    <source>
        <dbReference type="EMBL" id="SVE16321.1"/>
    </source>
</evidence>
<dbReference type="AlphaFoldDB" id="A0A383B900"/>
<proteinExistence type="predicted"/>